<keyword evidence="2" id="KW-1185">Reference proteome</keyword>
<organism evidence="1 2">
    <name type="scientific">Pedobacter hartonius</name>
    <dbReference type="NCBI Taxonomy" id="425514"/>
    <lineage>
        <taxon>Bacteria</taxon>
        <taxon>Pseudomonadati</taxon>
        <taxon>Bacteroidota</taxon>
        <taxon>Sphingobacteriia</taxon>
        <taxon>Sphingobacteriales</taxon>
        <taxon>Sphingobacteriaceae</taxon>
        <taxon>Pedobacter</taxon>
    </lineage>
</organism>
<dbReference type="STRING" id="425514.SAMN05443550_10183"/>
<evidence type="ECO:0000313" key="2">
    <source>
        <dbReference type="Proteomes" id="UP000198850"/>
    </source>
</evidence>
<sequence length="79" mass="9177">MVKPNQQWNQVITSSFSSIKQTAIHIASAEKIWLDFWTNKTDPVYLSKEFKGTKEDLTAIWKITSASLKDFIEHYAQEN</sequence>
<dbReference type="Proteomes" id="UP000198850">
    <property type="component" value="Unassembled WGS sequence"/>
</dbReference>
<protein>
    <submittedName>
        <fullName evidence="1">DinB family protein</fullName>
    </submittedName>
</protein>
<dbReference type="RefSeq" id="WP_139298223.1">
    <property type="nucleotide sequence ID" value="NZ_FNRA01000001.1"/>
</dbReference>
<gene>
    <name evidence="1" type="ORF">SAMN05443550_10183</name>
</gene>
<reference evidence="1 2" key="1">
    <citation type="submission" date="2016-10" db="EMBL/GenBank/DDBJ databases">
        <authorList>
            <person name="de Groot N.N."/>
        </authorList>
    </citation>
    <scope>NUCLEOTIDE SEQUENCE [LARGE SCALE GENOMIC DNA]</scope>
    <source>
        <strain evidence="1 2">DSM 19033</strain>
    </source>
</reference>
<name>A0A1H3W3K8_9SPHI</name>
<dbReference type="Gene3D" id="1.20.120.450">
    <property type="entry name" value="dinb family like domain"/>
    <property type="match status" value="1"/>
</dbReference>
<dbReference type="AlphaFoldDB" id="A0A1H3W3K8"/>
<accession>A0A1H3W3K8</accession>
<dbReference type="SUPFAM" id="SSF109854">
    <property type="entry name" value="DinB/YfiT-like putative metalloenzymes"/>
    <property type="match status" value="1"/>
</dbReference>
<dbReference type="InterPro" id="IPR034660">
    <property type="entry name" value="DinB/YfiT-like"/>
</dbReference>
<evidence type="ECO:0000313" key="1">
    <source>
        <dbReference type="EMBL" id="SDZ81669.1"/>
    </source>
</evidence>
<proteinExistence type="predicted"/>
<dbReference type="EMBL" id="FNRA01000001">
    <property type="protein sequence ID" value="SDZ81669.1"/>
    <property type="molecule type" value="Genomic_DNA"/>
</dbReference>
<dbReference type="OrthoDB" id="9811413at2"/>